<accession>A0AA36KAJ0</accession>
<dbReference type="RefSeq" id="WP_023188272.1">
    <property type="nucleotide sequence ID" value="NZ_CBSD020000035.1"/>
</dbReference>
<reference evidence="1 2" key="1">
    <citation type="submission" date="2013-06" db="EMBL/GenBank/DDBJ databases">
        <title>Comparative analysis of genomes of multi-drug Acinetobacter sp. from Colombian Hospitals.</title>
        <authorList>
            <person name="Barreto-Hernandez E."/>
            <person name="Gonzalez E.B."/>
            <person name="Cepeda L.A."/>
            <person name="Valenzuela E.M."/>
            <person name="Falquet L."/>
            <person name="Reguero M.T."/>
            <person name="Mantilla R."/>
        </authorList>
    </citation>
    <scope>NUCLEOTIDE SEQUENCE [LARGE SCALE GENOMIC DNA]</scope>
    <source>
        <strain evidence="1 2">28F</strain>
    </source>
</reference>
<evidence type="ECO:0000313" key="1">
    <source>
        <dbReference type="EMBL" id="CDG74741.1"/>
    </source>
</evidence>
<proteinExistence type="predicted"/>
<comment type="caution">
    <text evidence="1">The sequence shown here is derived from an EMBL/GenBank/DDBJ whole genome shotgun (WGS) entry which is preliminary data.</text>
</comment>
<keyword evidence="2" id="KW-1185">Reference proteome</keyword>
<dbReference type="InterPro" id="IPR044000">
    <property type="entry name" value="Phage_tube_2"/>
</dbReference>
<organism evidence="1 2">
    <name type="scientific">Acinetobacter nosocomialis 28F</name>
    <dbReference type="NCBI Taxonomy" id="1147131"/>
    <lineage>
        <taxon>Bacteria</taxon>
        <taxon>Pseudomonadati</taxon>
        <taxon>Pseudomonadota</taxon>
        <taxon>Gammaproteobacteria</taxon>
        <taxon>Moraxellales</taxon>
        <taxon>Moraxellaceae</taxon>
        <taxon>Acinetobacter</taxon>
        <taxon>Acinetobacter calcoaceticus/baumannii complex</taxon>
    </lineage>
</organism>
<sequence>MSSGARQLTQIARETTVGVTPTPFARTTFEFTDNGLDATVSKEESKSITSGRIARSSMITGAEYAGELKCEAKYSQLVQDLMASAAFNSWSSSVLTFGGALRQTFSVLRGFEDVNDYHVFRGCHVNTFSIEIPEAGLISMAFGLMALGRTNYSTPPAGAITPADNSPKLSNVSVGEILLDGVSQAGISCLTQFSFKWDNTMKLQKCLGEGINARAILETLAAGTGSFTAAWSRNTSDMYEKQFTNTTISLKVPITDTLGNSYEIFIPKAEITAPLPGGGNSDILNASFEYKVVEEAPTITRIPAPAPNPNP</sequence>
<name>A0AA36KAJ0_ACINO</name>
<evidence type="ECO:0000313" key="2">
    <source>
        <dbReference type="Proteomes" id="UP000019193"/>
    </source>
</evidence>
<dbReference type="AlphaFoldDB" id="A0AA36KAJ0"/>
<dbReference type="Proteomes" id="UP000019193">
    <property type="component" value="Unassembled WGS sequence"/>
</dbReference>
<gene>
    <name evidence="1" type="ORF">ANICBIBUN_04667</name>
</gene>
<dbReference type="EMBL" id="CBSD020000035">
    <property type="protein sequence ID" value="CDG74741.1"/>
    <property type="molecule type" value="Genomic_DNA"/>
</dbReference>
<dbReference type="Pfam" id="PF18906">
    <property type="entry name" value="Phage_tube_2"/>
    <property type="match status" value="1"/>
</dbReference>
<protein>
    <recommendedName>
        <fullName evidence="3">Phage tail protein</fullName>
    </recommendedName>
</protein>
<evidence type="ECO:0008006" key="3">
    <source>
        <dbReference type="Google" id="ProtNLM"/>
    </source>
</evidence>